<dbReference type="SMART" id="SM00513">
    <property type="entry name" value="SAP"/>
    <property type="match status" value="1"/>
</dbReference>
<dbReference type="InterPro" id="IPR032552">
    <property type="entry name" value="RSB_motif"/>
</dbReference>
<feature type="compositionally biased region" description="Basic and acidic residues" evidence="1">
    <location>
        <begin position="472"/>
        <end position="514"/>
    </location>
</feature>
<feature type="compositionally biased region" description="Basic and acidic residues" evidence="1">
    <location>
        <begin position="149"/>
        <end position="158"/>
    </location>
</feature>
<dbReference type="PANTHER" id="PTHR46589">
    <property type="entry name" value="APOPTOTIC CHROMATIN CONDENSATION INDUCER IN THE NUCLEUS"/>
    <property type="match status" value="1"/>
</dbReference>
<dbReference type="EMBL" id="CABIJS010000008">
    <property type="protein sequence ID" value="VUZ38842.1"/>
    <property type="molecule type" value="Genomic_DNA"/>
</dbReference>
<evidence type="ECO:0000256" key="1">
    <source>
        <dbReference type="SAM" id="MobiDB-lite"/>
    </source>
</evidence>
<dbReference type="InterPro" id="IPR036361">
    <property type="entry name" value="SAP_dom_sf"/>
</dbReference>
<feature type="compositionally biased region" description="Basic and acidic residues" evidence="1">
    <location>
        <begin position="204"/>
        <end position="232"/>
    </location>
</feature>
<dbReference type="GO" id="GO:0061574">
    <property type="term" value="C:ASAP complex"/>
    <property type="evidence" value="ECO:0007669"/>
    <property type="project" value="TreeGrafter"/>
</dbReference>
<name>A0A564XUZ5_HYMDI</name>
<dbReference type="AlphaFoldDB" id="A0A564XUZ5"/>
<dbReference type="PANTHER" id="PTHR46589:SF1">
    <property type="entry name" value="APOPTOTIC CHROMATIN CONDENSATION INDUCER IN THE NUCLEUS"/>
    <property type="match status" value="1"/>
</dbReference>
<feature type="compositionally biased region" description="Low complexity" evidence="1">
    <location>
        <begin position="241"/>
        <end position="253"/>
    </location>
</feature>
<dbReference type="InterPro" id="IPR003034">
    <property type="entry name" value="SAP_dom"/>
</dbReference>
<dbReference type="Pfam" id="PF16294">
    <property type="entry name" value="RSB_motif"/>
    <property type="match status" value="1"/>
</dbReference>
<evidence type="ECO:0000259" key="2">
    <source>
        <dbReference type="PROSITE" id="PS50800"/>
    </source>
</evidence>
<gene>
    <name evidence="3" type="ORF">WMSIL1_LOCUS273</name>
</gene>
<dbReference type="PROSITE" id="PS50800">
    <property type="entry name" value="SAP"/>
    <property type="match status" value="1"/>
</dbReference>
<dbReference type="Proteomes" id="UP000321570">
    <property type="component" value="Unassembled WGS sequence"/>
</dbReference>
<reference evidence="3 4" key="1">
    <citation type="submission" date="2019-07" db="EMBL/GenBank/DDBJ databases">
        <authorList>
            <person name="Jastrzebski P J."/>
            <person name="Paukszto L."/>
            <person name="Jastrzebski P J."/>
        </authorList>
    </citation>
    <scope>NUCLEOTIDE SEQUENCE [LARGE SCALE GENOMIC DNA]</scope>
    <source>
        <strain evidence="3 4">WMS-il1</strain>
    </source>
</reference>
<feature type="region of interest" description="Disordered" evidence="1">
    <location>
        <begin position="550"/>
        <end position="663"/>
    </location>
</feature>
<dbReference type="CDD" id="cd12432">
    <property type="entry name" value="RRM_ACINU"/>
    <property type="match status" value="1"/>
</dbReference>
<dbReference type="Pfam" id="PF02037">
    <property type="entry name" value="SAP"/>
    <property type="match status" value="1"/>
</dbReference>
<feature type="compositionally biased region" description="Basic and acidic residues" evidence="1">
    <location>
        <begin position="550"/>
        <end position="577"/>
    </location>
</feature>
<feature type="domain" description="SAP" evidence="2">
    <location>
        <begin position="13"/>
        <end position="47"/>
    </location>
</feature>
<feature type="compositionally biased region" description="Basic residues" evidence="1">
    <location>
        <begin position="621"/>
        <end position="636"/>
    </location>
</feature>
<dbReference type="InterPro" id="IPR034257">
    <property type="entry name" value="Acinus_RRM"/>
</dbReference>
<protein>
    <recommendedName>
        <fullName evidence="2">SAP domain-containing protein</fullName>
    </recommendedName>
</protein>
<feature type="compositionally biased region" description="Low complexity" evidence="1">
    <location>
        <begin position="649"/>
        <end position="663"/>
    </location>
</feature>
<feature type="region of interest" description="Disordered" evidence="1">
    <location>
        <begin position="454"/>
        <end position="514"/>
    </location>
</feature>
<evidence type="ECO:0000313" key="4">
    <source>
        <dbReference type="Proteomes" id="UP000321570"/>
    </source>
</evidence>
<dbReference type="InterPro" id="IPR052793">
    <property type="entry name" value="EJC-associated_protein"/>
</dbReference>
<keyword evidence="4" id="KW-1185">Reference proteome</keyword>
<dbReference type="GO" id="GO:0008380">
    <property type="term" value="P:RNA splicing"/>
    <property type="evidence" value="ECO:0007669"/>
    <property type="project" value="TreeGrafter"/>
</dbReference>
<proteinExistence type="predicted"/>
<dbReference type="GO" id="GO:0003723">
    <property type="term" value="F:RNA binding"/>
    <property type="evidence" value="ECO:0007669"/>
    <property type="project" value="TreeGrafter"/>
</dbReference>
<evidence type="ECO:0000313" key="3">
    <source>
        <dbReference type="EMBL" id="VUZ38842.1"/>
    </source>
</evidence>
<dbReference type="SUPFAM" id="SSF68906">
    <property type="entry name" value="SAP domain"/>
    <property type="match status" value="1"/>
</dbReference>
<dbReference type="Gene3D" id="1.10.720.30">
    <property type="entry name" value="SAP domain"/>
    <property type="match status" value="1"/>
</dbReference>
<accession>A0A564XUZ5</accession>
<organism evidence="3 4">
    <name type="scientific">Hymenolepis diminuta</name>
    <name type="common">Rat tapeworm</name>
    <dbReference type="NCBI Taxonomy" id="6216"/>
    <lineage>
        <taxon>Eukaryota</taxon>
        <taxon>Metazoa</taxon>
        <taxon>Spiralia</taxon>
        <taxon>Lophotrochozoa</taxon>
        <taxon>Platyhelminthes</taxon>
        <taxon>Cestoda</taxon>
        <taxon>Eucestoda</taxon>
        <taxon>Cyclophyllidea</taxon>
        <taxon>Hymenolepididae</taxon>
        <taxon>Hymenolepis</taxon>
    </lineage>
</organism>
<feature type="compositionally biased region" description="Polar residues" evidence="1">
    <location>
        <begin position="115"/>
        <end position="138"/>
    </location>
</feature>
<sequence>MSDAITLPDGRLVDSLKVAELKKELEVLGLDKNGLKKDLVKRLSEALSDSSHNNSIVDKSVEIMELEQPTSITKVKSVTGEQISSVEINRSKKSSDIDPPDSQTEPPIIKEETEAASNQSMSSQLTESQQLGNVQETHSIVELETSEFVESKMEKLVPDSDISTADATDKQKETSEIDSSTRLVIDVNFSEESEKNECLLISKPRPEEPSLHEVETSKAAEDSVREDQRLDTSEVMDTSLQNSTSDNDTQDSSVLAVQTNSTVENTRTVILSSPSTHKLLVELQEEEEDYGSGEEISMDSHPQIEIKKAPKSASQKDAGLNGGKTPITKTVVEFSKRETRVVGVTVEDPVRVNPAKDAKCPVSDLVYIRYLVRPFTQASLRSMLEKNFGTSTVLWLDRIKSSAMARFVDQDTAVKCREGLDGCRWPSINPRVLQCEFGTEALFSWLKENGEAGDKQPPRYLLDPSFTGNVDKSSRPGLDDPQERKRHSADQKRDISGERASKRMKEDSKGGNKDEELVKNLDDLFRKTEAAPMIYWLPLSDEAASAQLKSRQDKFLAEKTRRPVSKRDPEEKKRENRSPFMGEFSGRQQPSRPPPSDPASREKRARETSPSPAGNRSRFLNGRRRSPPTPPRRGRYGNRTPSPRMAAIPSRRPVSPSPRCRRH</sequence>
<feature type="compositionally biased region" description="Polar residues" evidence="1">
    <location>
        <begin position="74"/>
        <end position="88"/>
    </location>
</feature>
<dbReference type="GO" id="GO:0071011">
    <property type="term" value="C:precatalytic spliceosome"/>
    <property type="evidence" value="ECO:0007669"/>
    <property type="project" value="TreeGrafter"/>
</dbReference>
<feature type="region of interest" description="Disordered" evidence="1">
    <location>
        <begin position="74"/>
        <end position="253"/>
    </location>
</feature>